<dbReference type="SUPFAM" id="SSF47986">
    <property type="entry name" value="DEATH domain"/>
    <property type="match status" value="3"/>
</dbReference>
<keyword evidence="2" id="KW-0472">Membrane</keyword>
<evidence type="ECO:0008006" key="5">
    <source>
        <dbReference type="Google" id="ProtNLM"/>
    </source>
</evidence>
<feature type="compositionally biased region" description="Basic and acidic residues" evidence="1">
    <location>
        <begin position="565"/>
        <end position="575"/>
    </location>
</feature>
<dbReference type="EMBL" id="CASHTH010004149">
    <property type="protein sequence ID" value="CAI8054124.1"/>
    <property type="molecule type" value="Genomic_DNA"/>
</dbReference>
<evidence type="ECO:0000313" key="4">
    <source>
        <dbReference type="Proteomes" id="UP001174909"/>
    </source>
</evidence>
<dbReference type="InterPro" id="IPR011029">
    <property type="entry name" value="DEATH-like_dom_sf"/>
</dbReference>
<feature type="region of interest" description="Disordered" evidence="1">
    <location>
        <begin position="552"/>
        <end position="575"/>
    </location>
</feature>
<feature type="transmembrane region" description="Helical" evidence="2">
    <location>
        <begin position="625"/>
        <end position="648"/>
    </location>
</feature>
<feature type="transmembrane region" description="Helical" evidence="2">
    <location>
        <begin position="352"/>
        <end position="371"/>
    </location>
</feature>
<organism evidence="3 4">
    <name type="scientific">Geodia barretti</name>
    <name type="common">Barrett's horny sponge</name>
    <dbReference type="NCBI Taxonomy" id="519541"/>
    <lineage>
        <taxon>Eukaryota</taxon>
        <taxon>Metazoa</taxon>
        <taxon>Porifera</taxon>
        <taxon>Demospongiae</taxon>
        <taxon>Heteroscleromorpha</taxon>
        <taxon>Tetractinellida</taxon>
        <taxon>Astrophorina</taxon>
        <taxon>Geodiidae</taxon>
        <taxon>Geodia</taxon>
    </lineage>
</organism>
<feature type="transmembrane region" description="Helical" evidence="2">
    <location>
        <begin position="391"/>
        <end position="415"/>
    </location>
</feature>
<proteinExistence type="predicted"/>
<sequence length="789" mass="89983">MEKFKKKVTITIQHCASDAGSELAFVTGKCTQTMLPYTFTRLSSRHRDIEHKEQSYTYTAKSLSEESFSNSREGTIEVDHFSTFAIFRFLRLRKNYAFCTYYIQKRSNCYEAHITVTPDLALQMKDVRTTYEREEKGPSISASIQENEVSLSFKPDLDCSEGTWEKDGWELKLLIRPPKLPKGTLDSYQPGQVIPHFAIQLRLKDNLNPRSLSQEVEFVGADSPNCIVLSRDPASQAQAPFERMTPSLSQLSVLWTQSGSRIEIIRTVSPRWRDIGALLDFDETGRTLNQIEADRGREGVESCCQAVFQHWLEGNGVQPATWATLLQILEGCQFRNLATQSLYGWFVNMKKGLIEAFVLAASLFLLLPPVADRIAKLLIAIWRLYDSYVRLWTLGSATVLIAQICLCAIVGSAYLPLLRDRPKKREERECSTHHVKITGCMHSLPPNLLLTYYNAETFPDLRALMPAFEQYIVMERFLPVAFQYRLLSMEDMEKVQKHEGRALQVTHLIDLLERKGPDCVARAISCFEVTREELLGHAELADILHRALDRHKGGKHTETLTPGSTDKHNRNSDGVGLEKDIDDLAQKLKTDTETLTTLTEKLRQTRTCKNTQTSFSMVKYVKRSIAIGAVAISFLLGFPATEVATKLLARLWTLYGAYIRMWLEQHTAFFVVLCFLCAAVVLVYGIILLPFLQPKKPYKIDEAVDVMLPLHSLKNHFRIICERVDFAQLLPQLYQDEILHCEEEIDRIQSESSQRLKTMRLVFIIEKKGKVGVKGIYRESGKRDESSRA</sequence>
<protein>
    <recommendedName>
        <fullName evidence="5">Death domain-containing protein</fullName>
    </recommendedName>
</protein>
<evidence type="ECO:0000256" key="2">
    <source>
        <dbReference type="SAM" id="Phobius"/>
    </source>
</evidence>
<gene>
    <name evidence="3" type="ORF">GBAR_LOCUS29575</name>
</gene>
<dbReference type="Gene3D" id="1.10.533.10">
    <property type="entry name" value="Death Domain, Fas"/>
    <property type="match status" value="3"/>
</dbReference>
<accession>A0AA35TUP5</accession>
<evidence type="ECO:0000256" key="1">
    <source>
        <dbReference type="SAM" id="MobiDB-lite"/>
    </source>
</evidence>
<dbReference type="Proteomes" id="UP001174909">
    <property type="component" value="Unassembled WGS sequence"/>
</dbReference>
<reference evidence="3" key="1">
    <citation type="submission" date="2023-03" db="EMBL/GenBank/DDBJ databases">
        <authorList>
            <person name="Steffen K."/>
            <person name="Cardenas P."/>
        </authorList>
    </citation>
    <scope>NUCLEOTIDE SEQUENCE</scope>
</reference>
<dbReference type="CDD" id="cd01670">
    <property type="entry name" value="Death"/>
    <property type="match status" value="1"/>
</dbReference>
<keyword evidence="4" id="KW-1185">Reference proteome</keyword>
<evidence type="ECO:0000313" key="3">
    <source>
        <dbReference type="EMBL" id="CAI8054124.1"/>
    </source>
</evidence>
<keyword evidence="2" id="KW-0812">Transmembrane</keyword>
<dbReference type="AlphaFoldDB" id="A0AA35TUP5"/>
<dbReference type="CDD" id="cd01671">
    <property type="entry name" value="CARD"/>
    <property type="match status" value="2"/>
</dbReference>
<feature type="transmembrane region" description="Helical" evidence="2">
    <location>
        <begin position="668"/>
        <end position="692"/>
    </location>
</feature>
<keyword evidence="2" id="KW-1133">Transmembrane helix</keyword>
<comment type="caution">
    <text evidence="3">The sequence shown here is derived from an EMBL/GenBank/DDBJ whole genome shotgun (WGS) entry which is preliminary data.</text>
</comment>
<name>A0AA35TUP5_GEOBA</name>